<keyword evidence="7" id="KW-1185">Reference proteome</keyword>
<evidence type="ECO:0000259" key="5">
    <source>
        <dbReference type="Pfam" id="PF01494"/>
    </source>
</evidence>
<dbReference type="SUPFAM" id="SSF51905">
    <property type="entry name" value="FAD/NAD(P)-binding domain"/>
    <property type="match status" value="1"/>
</dbReference>
<dbReference type="GO" id="GO:0071949">
    <property type="term" value="F:FAD binding"/>
    <property type="evidence" value="ECO:0007669"/>
    <property type="project" value="InterPro"/>
</dbReference>
<evidence type="ECO:0000313" key="7">
    <source>
        <dbReference type="Proteomes" id="UP000326799"/>
    </source>
</evidence>
<evidence type="ECO:0000256" key="1">
    <source>
        <dbReference type="ARBA" id="ARBA00022630"/>
    </source>
</evidence>
<dbReference type="InterPro" id="IPR002938">
    <property type="entry name" value="FAD-bd"/>
</dbReference>
<protein>
    <submittedName>
        <fullName evidence="6">FAD binding domain-containing protein</fullName>
    </submittedName>
</protein>
<dbReference type="Gene3D" id="3.50.50.60">
    <property type="entry name" value="FAD/NAD(P)-binding domain"/>
    <property type="match status" value="1"/>
</dbReference>
<feature type="compositionally biased region" description="Polar residues" evidence="4">
    <location>
        <begin position="255"/>
        <end position="266"/>
    </location>
</feature>
<dbReference type="AlphaFoldDB" id="A0A5N6EAA1"/>
<dbReference type="Proteomes" id="UP000326799">
    <property type="component" value="Unassembled WGS sequence"/>
</dbReference>
<reference evidence="6 7" key="1">
    <citation type="submission" date="2019-04" db="EMBL/GenBank/DDBJ databases">
        <title>Fungal friends and foes A comparative genomics study of 23 Aspergillus species from section Flavi.</title>
        <authorList>
            <consortium name="DOE Joint Genome Institute"/>
            <person name="Kjaerbolling I."/>
            <person name="Vesth T.C."/>
            <person name="Frisvad J.C."/>
            <person name="Nybo J.L."/>
            <person name="Theobald S."/>
            <person name="Kildgaard S."/>
            <person name="Petersen T.I."/>
            <person name="Kuo A."/>
            <person name="Sato A."/>
            <person name="Lyhne E.K."/>
            <person name="Kogle M.E."/>
            <person name="Wiebenga A."/>
            <person name="Kun R.S."/>
            <person name="Lubbers R.J."/>
            <person name="Makela M.R."/>
            <person name="Barry K."/>
            <person name="Chovatia M."/>
            <person name="Clum A."/>
            <person name="Daum C."/>
            <person name="Haridas S."/>
            <person name="He G."/>
            <person name="LaButti K."/>
            <person name="Lipzen A."/>
            <person name="Mondo S."/>
            <person name="Pangilinan J."/>
            <person name="Riley R."/>
            <person name="Salamov A."/>
            <person name="Simmons B.A."/>
            <person name="Magnuson J.K."/>
            <person name="Henrissat B."/>
            <person name="Mortensen U.H."/>
            <person name="Larsen T.O."/>
            <person name="De vries R.P."/>
            <person name="Grigoriev I.V."/>
            <person name="Machida M."/>
            <person name="Baker S.E."/>
            <person name="Andersen M.R."/>
        </authorList>
    </citation>
    <scope>NUCLEOTIDE SEQUENCE [LARGE SCALE GENOMIC DNA]</scope>
    <source>
        <strain evidence="6 7">CBS 126849</strain>
    </source>
</reference>
<evidence type="ECO:0000256" key="4">
    <source>
        <dbReference type="SAM" id="MobiDB-lite"/>
    </source>
</evidence>
<evidence type="ECO:0000256" key="3">
    <source>
        <dbReference type="ARBA" id="ARBA00023002"/>
    </source>
</evidence>
<dbReference type="PRINTS" id="PR00420">
    <property type="entry name" value="RNGMNOXGNASE"/>
</dbReference>
<gene>
    <name evidence="6" type="ORF">BDV33DRAFT_209469</name>
</gene>
<dbReference type="Pfam" id="PF01494">
    <property type="entry name" value="FAD_binding_3"/>
    <property type="match status" value="1"/>
</dbReference>
<name>A0A5N6EAA1_9EURO</name>
<feature type="region of interest" description="Disordered" evidence="4">
    <location>
        <begin position="253"/>
        <end position="274"/>
    </location>
</feature>
<dbReference type="PANTHER" id="PTHR43004:SF8">
    <property type="entry name" value="FAD-BINDING DOMAIN-CONTAINING PROTEIN-RELATED"/>
    <property type="match status" value="1"/>
</dbReference>
<keyword evidence="3" id="KW-0560">Oxidoreductase</keyword>
<keyword evidence="1" id="KW-0285">Flavoprotein</keyword>
<accession>A0A5N6EAA1</accession>
<sequence>MASEIQTKFLVVGAGPAGLALASFLGQNGLDGLVIAKAASTSDTPRAHSFNPFAFECLRDLGIEEKALQQSVRGHSLQSMRWLRSMVGDEYGKVLGWSEHPSCVEHAYGLTPCEYAEFSQSELEPLLVHYASQHNFEVRFSTELVAIERLAEVSGHTQYVCTVHDLISHSTFNIRTGYVFGADGARSHIARSLNFSFTSKPSGGKACNNLLWMLAVNAVLIKTQPSQAVACTTSGAIPIGTLLGDHEVGDPHEVSQLQAEPTSLGESSAGLEPL</sequence>
<dbReference type="InterPro" id="IPR050641">
    <property type="entry name" value="RIFMO-like"/>
</dbReference>
<feature type="domain" description="FAD-binding" evidence="5">
    <location>
        <begin position="7"/>
        <end position="200"/>
    </location>
</feature>
<dbReference type="PANTHER" id="PTHR43004">
    <property type="entry name" value="TRK SYSTEM POTASSIUM UPTAKE PROTEIN"/>
    <property type="match status" value="1"/>
</dbReference>
<evidence type="ECO:0000313" key="6">
    <source>
        <dbReference type="EMBL" id="KAB8214227.1"/>
    </source>
</evidence>
<dbReference type="EMBL" id="ML733547">
    <property type="protein sequence ID" value="KAB8214227.1"/>
    <property type="molecule type" value="Genomic_DNA"/>
</dbReference>
<dbReference type="GO" id="GO:0016709">
    <property type="term" value="F:oxidoreductase activity, acting on paired donors, with incorporation or reduction of molecular oxygen, NAD(P)H as one donor, and incorporation of one atom of oxygen"/>
    <property type="evidence" value="ECO:0007669"/>
    <property type="project" value="UniProtKB-ARBA"/>
</dbReference>
<keyword evidence="2" id="KW-0274">FAD</keyword>
<organism evidence="6 7">
    <name type="scientific">Aspergillus novoparasiticus</name>
    <dbReference type="NCBI Taxonomy" id="986946"/>
    <lineage>
        <taxon>Eukaryota</taxon>
        <taxon>Fungi</taxon>
        <taxon>Dikarya</taxon>
        <taxon>Ascomycota</taxon>
        <taxon>Pezizomycotina</taxon>
        <taxon>Eurotiomycetes</taxon>
        <taxon>Eurotiomycetidae</taxon>
        <taxon>Eurotiales</taxon>
        <taxon>Aspergillaceae</taxon>
        <taxon>Aspergillus</taxon>
        <taxon>Aspergillus subgen. Circumdati</taxon>
    </lineage>
</organism>
<proteinExistence type="predicted"/>
<evidence type="ECO:0000256" key="2">
    <source>
        <dbReference type="ARBA" id="ARBA00022827"/>
    </source>
</evidence>
<dbReference type="InterPro" id="IPR036188">
    <property type="entry name" value="FAD/NAD-bd_sf"/>
</dbReference>